<accession>A0ABX1CE68</accession>
<dbReference type="RefSeq" id="WP_168090035.1">
    <property type="nucleotide sequence ID" value="NZ_JAAVJC010000291.1"/>
</dbReference>
<dbReference type="Gene3D" id="3.90.550.10">
    <property type="entry name" value="Spore Coat Polysaccharide Biosynthesis Protein SpsA, Chain A"/>
    <property type="match status" value="1"/>
</dbReference>
<gene>
    <name evidence="1" type="ORF">HCN52_21090</name>
</gene>
<dbReference type="EMBL" id="JAAVJC010000291">
    <property type="protein sequence ID" value="NJQ17361.1"/>
    <property type="molecule type" value="Genomic_DNA"/>
</dbReference>
<evidence type="ECO:0000313" key="1">
    <source>
        <dbReference type="EMBL" id="NJQ17361.1"/>
    </source>
</evidence>
<dbReference type="InterPro" id="IPR029044">
    <property type="entry name" value="Nucleotide-diphossugar_trans"/>
</dbReference>
<dbReference type="SUPFAM" id="SSF53448">
    <property type="entry name" value="Nucleotide-diphospho-sugar transferases"/>
    <property type="match status" value="1"/>
</dbReference>
<reference evidence="1 2" key="1">
    <citation type="submission" date="2020-03" db="EMBL/GenBank/DDBJ databases">
        <title>Draft genome of Streptomyces sp. ventii, isolated from the Axial Seamount in the Pacific Ocean, and resequencing of the two type strains Streptomyces lonarensis strain NCL 716 and Streptomyces bohaiensis strain 11A07.</title>
        <authorList>
            <person name="Loughran R.M."/>
            <person name="Pfannmuller K.M."/>
            <person name="Wasson B.J."/>
            <person name="Deadmond M.C."/>
            <person name="Paddock B.E."/>
            <person name="Koyack M.J."/>
            <person name="Gallegos D.A."/>
            <person name="Mitchell E.A."/>
            <person name="Ushijima B."/>
            <person name="Saw J.H."/>
            <person name="Mcphail K.L."/>
            <person name="Videau P."/>
        </authorList>
    </citation>
    <scope>NUCLEOTIDE SEQUENCE [LARGE SCALE GENOMIC DNA]</scope>
    <source>
        <strain evidence="1 2">11A07</strain>
    </source>
</reference>
<keyword evidence="2" id="KW-1185">Reference proteome</keyword>
<dbReference type="Proteomes" id="UP000727056">
    <property type="component" value="Unassembled WGS sequence"/>
</dbReference>
<comment type="caution">
    <text evidence="1">The sequence shown here is derived from an EMBL/GenBank/DDBJ whole genome shotgun (WGS) entry which is preliminary data.</text>
</comment>
<evidence type="ECO:0000313" key="2">
    <source>
        <dbReference type="Proteomes" id="UP000727056"/>
    </source>
</evidence>
<organism evidence="1 2">
    <name type="scientific">Streptomyces bohaiensis</name>
    <dbReference type="NCBI Taxonomy" id="1431344"/>
    <lineage>
        <taxon>Bacteria</taxon>
        <taxon>Bacillati</taxon>
        <taxon>Actinomycetota</taxon>
        <taxon>Actinomycetes</taxon>
        <taxon>Kitasatosporales</taxon>
        <taxon>Streptomycetaceae</taxon>
        <taxon>Streptomyces</taxon>
    </lineage>
</organism>
<proteinExistence type="predicted"/>
<sequence length="167" mass="17486">PGAARAAGVRAALRHCGVRPDRLRVLTTDADSTVPRAWIAHHLAHARQGWDAVVGTVALPADSPLAAPHRAHYEAQRPAGRGVWHHPHVHGANLGFGAAAYLAAGGFPPVRCGEDRALVAALVRDGRRVLRTDGCPVLTSPRLRPRATGGFGDFLAALPEAGVPARS</sequence>
<protein>
    <submittedName>
        <fullName evidence="1">Glycosyltransferase family 2 protein</fullName>
    </submittedName>
</protein>
<name>A0ABX1CE68_9ACTN</name>
<feature type="non-terminal residue" evidence="1">
    <location>
        <position position="1"/>
    </location>
</feature>